<evidence type="ECO:0000256" key="2">
    <source>
        <dbReference type="ARBA" id="ARBA00022737"/>
    </source>
</evidence>
<dbReference type="RefSeq" id="XP_014677488.1">
    <property type="nucleotide sequence ID" value="XM_014822002.1"/>
</dbReference>
<dbReference type="CDD" id="cd20104">
    <property type="entry name" value="MBT_PHF20L1-like"/>
    <property type="match status" value="1"/>
</dbReference>
<proteinExistence type="predicted"/>
<dbReference type="InterPro" id="IPR004092">
    <property type="entry name" value="Mbt"/>
</dbReference>
<dbReference type="PANTHER" id="PTHR15856">
    <property type="entry name" value="PHD FINGER PROTEIN 20-RELATED"/>
    <property type="match status" value="1"/>
</dbReference>
<reference evidence="5" key="1">
    <citation type="submission" date="2025-08" db="UniProtKB">
        <authorList>
            <consortium name="RefSeq"/>
        </authorList>
    </citation>
    <scope>IDENTIFICATION</scope>
</reference>
<dbReference type="GeneID" id="106817344"/>
<organism evidence="4 5">
    <name type="scientific">Priapulus caudatus</name>
    <name type="common">Priapulid worm</name>
    <dbReference type="NCBI Taxonomy" id="37621"/>
    <lineage>
        <taxon>Eukaryota</taxon>
        <taxon>Metazoa</taxon>
        <taxon>Ecdysozoa</taxon>
        <taxon>Scalidophora</taxon>
        <taxon>Priapulida</taxon>
        <taxon>Priapulimorpha</taxon>
        <taxon>Priapulimorphida</taxon>
        <taxon>Priapulidae</taxon>
        <taxon>Priapulus</taxon>
    </lineage>
</organism>
<dbReference type="Proteomes" id="UP000695022">
    <property type="component" value="Unplaced"/>
</dbReference>
<dbReference type="PANTHER" id="PTHR15856:SF51">
    <property type="entry name" value="MBD-R2"/>
    <property type="match status" value="1"/>
</dbReference>
<name>A0ABM1EZ67_PRICU</name>
<accession>A0ABM1EZ67</accession>
<keyword evidence="2" id="KW-0677">Repeat</keyword>
<dbReference type="SUPFAM" id="SSF63748">
    <property type="entry name" value="Tudor/PWWP/MBT"/>
    <property type="match status" value="1"/>
</dbReference>
<comment type="subcellular location">
    <subcellularLocation>
        <location evidence="1">Nucleus</location>
    </subcellularLocation>
</comment>
<evidence type="ECO:0000256" key="1">
    <source>
        <dbReference type="ARBA" id="ARBA00004123"/>
    </source>
</evidence>
<evidence type="ECO:0000313" key="5">
    <source>
        <dbReference type="RefSeq" id="XP_014677488.1"/>
    </source>
</evidence>
<sequence length="96" mass="11223">MTSTYMRYPSKIVEVDLEEQEILLHFERWSSRYDEWVNFSSDRIRPVTRISTRKGHGKAGKIVPMKVGDRVMAKWSDCRKYAATVTCVHADADEVR</sequence>
<dbReference type="SUPFAM" id="SSF54160">
    <property type="entry name" value="Chromo domain-like"/>
    <property type="match status" value="1"/>
</dbReference>
<protein>
    <submittedName>
        <fullName evidence="5">PHD finger protein 20-like protein 1</fullName>
    </submittedName>
</protein>
<evidence type="ECO:0000313" key="4">
    <source>
        <dbReference type="Proteomes" id="UP000695022"/>
    </source>
</evidence>
<dbReference type="Pfam" id="PF02820">
    <property type="entry name" value="MBT"/>
    <property type="match status" value="1"/>
</dbReference>
<keyword evidence="4" id="KW-1185">Reference proteome</keyword>
<dbReference type="InterPro" id="IPR043449">
    <property type="entry name" value="PHF20-like"/>
</dbReference>
<evidence type="ECO:0000256" key="3">
    <source>
        <dbReference type="ARBA" id="ARBA00023242"/>
    </source>
</evidence>
<gene>
    <name evidence="5" type="primary">LOC106817344</name>
</gene>
<keyword evidence="3" id="KW-0539">Nucleus</keyword>
<dbReference type="InterPro" id="IPR016197">
    <property type="entry name" value="Chromo-like_dom_sf"/>
</dbReference>
<dbReference type="Gene3D" id="2.30.30.140">
    <property type="match status" value="2"/>
</dbReference>